<keyword evidence="3 5" id="KW-1133">Transmembrane helix</keyword>
<feature type="transmembrane region" description="Helical" evidence="5">
    <location>
        <begin position="172"/>
        <end position="198"/>
    </location>
</feature>
<evidence type="ECO:0000256" key="1">
    <source>
        <dbReference type="ARBA" id="ARBA00004141"/>
    </source>
</evidence>
<dbReference type="AlphaFoldDB" id="A0ABD5XZX0"/>
<dbReference type="GO" id="GO:0016020">
    <property type="term" value="C:membrane"/>
    <property type="evidence" value="ECO:0007669"/>
    <property type="project" value="UniProtKB-SubCell"/>
</dbReference>
<organism evidence="8 9">
    <name type="scientific">Halosimplex aquaticum</name>
    <dbReference type="NCBI Taxonomy" id="3026162"/>
    <lineage>
        <taxon>Archaea</taxon>
        <taxon>Methanobacteriati</taxon>
        <taxon>Methanobacteriota</taxon>
        <taxon>Stenosarchaea group</taxon>
        <taxon>Halobacteria</taxon>
        <taxon>Halobacteriales</taxon>
        <taxon>Haloarculaceae</taxon>
        <taxon>Halosimplex</taxon>
    </lineage>
</organism>
<evidence type="ECO:0000259" key="6">
    <source>
        <dbReference type="Pfam" id="PF00324"/>
    </source>
</evidence>
<feature type="transmembrane region" description="Helical" evidence="5">
    <location>
        <begin position="119"/>
        <end position="138"/>
    </location>
</feature>
<feature type="transmembrane region" description="Helical" evidence="5">
    <location>
        <begin position="12"/>
        <end position="35"/>
    </location>
</feature>
<reference evidence="8 9" key="1">
    <citation type="journal article" date="2019" name="Int. J. Syst. Evol. Microbiol.">
        <title>The Global Catalogue of Microorganisms (GCM) 10K type strain sequencing project: providing services to taxonomists for standard genome sequencing and annotation.</title>
        <authorList>
            <consortium name="The Broad Institute Genomics Platform"/>
            <consortium name="The Broad Institute Genome Sequencing Center for Infectious Disease"/>
            <person name="Wu L."/>
            <person name="Ma J."/>
        </authorList>
    </citation>
    <scope>NUCLEOTIDE SEQUENCE [LARGE SCALE GENOMIC DNA]</scope>
    <source>
        <strain evidence="8 9">XZYJT29</strain>
    </source>
</reference>
<feature type="transmembrane region" description="Helical" evidence="5">
    <location>
        <begin position="260"/>
        <end position="286"/>
    </location>
</feature>
<feature type="transmembrane region" description="Helical" evidence="5">
    <location>
        <begin position="340"/>
        <end position="360"/>
    </location>
</feature>
<comment type="caution">
    <text evidence="8">The sequence shown here is derived from an EMBL/GenBank/DDBJ whole genome shotgun (WGS) entry which is preliminary data.</text>
</comment>
<name>A0ABD5XZX0_9EURY</name>
<gene>
    <name evidence="8" type="ORF">ACFQMA_02095</name>
</gene>
<evidence type="ECO:0000256" key="5">
    <source>
        <dbReference type="SAM" id="Phobius"/>
    </source>
</evidence>
<feature type="transmembrane region" description="Helical" evidence="5">
    <location>
        <begin position="395"/>
        <end position="413"/>
    </location>
</feature>
<evidence type="ECO:0000313" key="9">
    <source>
        <dbReference type="Proteomes" id="UP001596432"/>
    </source>
</evidence>
<dbReference type="Pfam" id="PF00582">
    <property type="entry name" value="Usp"/>
    <property type="match status" value="1"/>
</dbReference>
<keyword evidence="4 5" id="KW-0472">Membrane</keyword>
<feature type="transmembrane region" description="Helical" evidence="5">
    <location>
        <begin position="41"/>
        <end position="58"/>
    </location>
</feature>
<comment type="subcellular location">
    <subcellularLocation>
        <location evidence="1">Membrane</location>
        <topology evidence="1">Multi-pass membrane protein</topology>
    </subcellularLocation>
</comment>
<protein>
    <submittedName>
        <fullName evidence="8">Amino acid permease</fullName>
    </submittedName>
</protein>
<feature type="transmembrane region" description="Helical" evidence="5">
    <location>
        <begin position="145"/>
        <end position="166"/>
    </location>
</feature>
<feature type="transmembrane region" description="Helical" evidence="5">
    <location>
        <begin position="219"/>
        <end position="240"/>
    </location>
</feature>
<feature type="transmembrane region" description="Helical" evidence="5">
    <location>
        <begin position="372"/>
        <end position="389"/>
    </location>
</feature>
<evidence type="ECO:0000256" key="4">
    <source>
        <dbReference type="ARBA" id="ARBA00023136"/>
    </source>
</evidence>
<keyword evidence="9" id="KW-1185">Reference proteome</keyword>
<dbReference type="RefSeq" id="WP_274324242.1">
    <property type="nucleotide sequence ID" value="NZ_CP118158.1"/>
</dbReference>
<dbReference type="Gene3D" id="1.20.1740.10">
    <property type="entry name" value="Amino acid/polyamine transporter I"/>
    <property type="match status" value="1"/>
</dbReference>
<dbReference type="SUPFAM" id="SSF52402">
    <property type="entry name" value="Adenine nucleotide alpha hydrolases-like"/>
    <property type="match status" value="1"/>
</dbReference>
<feature type="domain" description="Amino acid permease/ SLC12A" evidence="6">
    <location>
        <begin position="14"/>
        <end position="412"/>
    </location>
</feature>
<feature type="transmembrane region" description="Helical" evidence="5">
    <location>
        <begin position="315"/>
        <end position="334"/>
    </location>
</feature>
<sequence>MPKELERDLGLPSVLAISIGAMVGSGIFILPALALKMAGPAVILAYLLAGLLVLPAALSKAEMATAMPEAGGTYIYIERGMGPMLGTVAGIGTWFALSFKGALALVGGVPYLVVLFDLPIKPVALGLAALLIVVNLFGAKQTGRLQVAIVAAMLAAMVWFVGGSVGSVERQAFGGFFEAGGGGLLAATGFVFVSYAGVTKIASVAEEVEDPGRVIPKGMIYSLGFTTLLYVLIVAVIVGVTPEGIVGSNTPVADVAEATMPTTGVVAVVAAAILALVSTANAGLLSSSRYPFAMSRDQLAPPSLSTISDRFNTPTAAISLTGLVMLALIAFVPIMEIAKLASAFQILVFVLVNVAVVAFRKSDAEYEPSYEAPLYPWMQGFGVVGGLVLLTQMGWLPLAGAVVITAAGALWYYGYARRNVDREGAAADVVRRRIDRRAVEATSSTFRDGGDGDVLVAVTEDTTEERERTLLSVGASLARRDDGSVTVVQFDQVPDQTPLDYAEGVVSDADQRFEERTDRLVTDLDVPVEYGEVVSHDAARATNNFATAHDFDLVVAEPTTDDAVSRLLGDLFDDGADYDLVTVAAEDVDDLDTVTLVTDRGPFDPVKVTIADALAGERGGTLRLVHGIAADAPPERRESVVDYHDALADLCSAPVESRVVEGRDTPTALAEATHDSELVVAADDGDVVLQSAIGDRLSEGDTGLITVQPQGSRRPGPLGRLIERAVF</sequence>
<accession>A0ABD5XZX0</accession>
<dbReference type="Pfam" id="PF00324">
    <property type="entry name" value="AA_permease"/>
    <property type="match status" value="1"/>
</dbReference>
<evidence type="ECO:0000259" key="7">
    <source>
        <dbReference type="Pfam" id="PF00582"/>
    </source>
</evidence>
<dbReference type="PANTHER" id="PTHR42770:SF7">
    <property type="entry name" value="MEMBRANE PROTEIN"/>
    <property type="match status" value="1"/>
</dbReference>
<evidence type="ECO:0000256" key="2">
    <source>
        <dbReference type="ARBA" id="ARBA00022692"/>
    </source>
</evidence>
<dbReference type="Gene3D" id="3.40.50.620">
    <property type="entry name" value="HUPs"/>
    <property type="match status" value="1"/>
</dbReference>
<dbReference type="EMBL" id="JBHTAS010000001">
    <property type="protein sequence ID" value="MFC7138625.1"/>
    <property type="molecule type" value="Genomic_DNA"/>
</dbReference>
<dbReference type="InterPro" id="IPR014729">
    <property type="entry name" value="Rossmann-like_a/b/a_fold"/>
</dbReference>
<dbReference type="InterPro" id="IPR004841">
    <property type="entry name" value="AA-permease/SLC12A_dom"/>
</dbReference>
<dbReference type="InterPro" id="IPR050367">
    <property type="entry name" value="APC_superfamily"/>
</dbReference>
<dbReference type="PANTHER" id="PTHR42770">
    <property type="entry name" value="AMINO ACID TRANSPORTER-RELATED"/>
    <property type="match status" value="1"/>
</dbReference>
<evidence type="ECO:0000313" key="8">
    <source>
        <dbReference type="EMBL" id="MFC7138625.1"/>
    </source>
</evidence>
<proteinExistence type="predicted"/>
<evidence type="ECO:0000256" key="3">
    <source>
        <dbReference type="ARBA" id="ARBA00022989"/>
    </source>
</evidence>
<keyword evidence="2 5" id="KW-0812">Transmembrane</keyword>
<dbReference type="InterPro" id="IPR006016">
    <property type="entry name" value="UspA"/>
</dbReference>
<dbReference type="GeneID" id="78818866"/>
<dbReference type="Proteomes" id="UP001596432">
    <property type="component" value="Unassembled WGS sequence"/>
</dbReference>
<feature type="domain" description="UspA" evidence="7">
    <location>
        <begin position="454"/>
        <end position="566"/>
    </location>
</feature>